<organism evidence="1">
    <name type="scientific">Arundo donax</name>
    <name type="common">Giant reed</name>
    <name type="synonym">Donax arundinaceus</name>
    <dbReference type="NCBI Taxonomy" id="35708"/>
    <lineage>
        <taxon>Eukaryota</taxon>
        <taxon>Viridiplantae</taxon>
        <taxon>Streptophyta</taxon>
        <taxon>Embryophyta</taxon>
        <taxon>Tracheophyta</taxon>
        <taxon>Spermatophyta</taxon>
        <taxon>Magnoliopsida</taxon>
        <taxon>Liliopsida</taxon>
        <taxon>Poales</taxon>
        <taxon>Poaceae</taxon>
        <taxon>PACMAD clade</taxon>
        <taxon>Arundinoideae</taxon>
        <taxon>Arundineae</taxon>
        <taxon>Arundo</taxon>
    </lineage>
</organism>
<evidence type="ECO:0000313" key="1">
    <source>
        <dbReference type="EMBL" id="JAD34563.1"/>
    </source>
</evidence>
<reference evidence="1" key="1">
    <citation type="submission" date="2014-09" db="EMBL/GenBank/DDBJ databases">
        <authorList>
            <person name="Magalhaes I.L.F."/>
            <person name="Oliveira U."/>
            <person name="Santos F.R."/>
            <person name="Vidigal T.H.D.A."/>
            <person name="Brescovit A.D."/>
            <person name="Santos A.J."/>
        </authorList>
    </citation>
    <scope>NUCLEOTIDE SEQUENCE</scope>
    <source>
        <tissue evidence="1">Shoot tissue taken approximately 20 cm above the soil surface</tissue>
    </source>
</reference>
<reference evidence="1" key="2">
    <citation type="journal article" date="2015" name="Data Brief">
        <title>Shoot transcriptome of the giant reed, Arundo donax.</title>
        <authorList>
            <person name="Barrero R.A."/>
            <person name="Guerrero F.D."/>
            <person name="Moolhuijzen P."/>
            <person name="Goolsby J.A."/>
            <person name="Tidwell J."/>
            <person name="Bellgard S.E."/>
            <person name="Bellgard M.I."/>
        </authorList>
    </citation>
    <scope>NUCLEOTIDE SEQUENCE</scope>
    <source>
        <tissue evidence="1">Shoot tissue taken approximately 20 cm above the soil surface</tissue>
    </source>
</reference>
<name>A0A0A8ZA65_ARUDO</name>
<dbReference type="EMBL" id="GBRH01263332">
    <property type="protein sequence ID" value="JAD34563.1"/>
    <property type="molecule type" value="Transcribed_RNA"/>
</dbReference>
<protein>
    <submittedName>
        <fullName evidence="1">Uncharacterized protein</fullName>
    </submittedName>
</protein>
<sequence>MKILSQPLATLYVCAFKHLVIVLYVSYLDHADAAFMQAKYFCTQGFKIYSNCMLNRSQVVLDFFVMLCLCYVDDSSILVSNCSVPQVLCNTKII</sequence>
<dbReference type="AlphaFoldDB" id="A0A0A8ZA65"/>
<proteinExistence type="predicted"/>
<accession>A0A0A8ZA65</accession>
<dbReference type="EMBL" id="GBRH01277026">
    <property type="protein sequence ID" value="JAD20869.1"/>
    <property type="molecule type" value="Transcribed_RNA"/>
</dbReference>